<name>A0A518EP58_9BACT</name>
<feature type="region of interest" description="Disordered" evidence="1">
    <location>
        <begin position="71"/>
        <end position="93"/>
    </location>
</feature>
<accession>A0A518EP58</accession>
<dbReference type="Proteomes" id="UP000320390">
    <property type="component" value="Chromosome"/>
</dbReference>
<dbReference type="AlphaFoldDB" id="A0A518EP58"/>
<sequence length="237" mass="25281">MPDRLTREAADEIRGFGDRAGHATARLVREKRVCSPWVMRSVWIGLLAAAAGFFAGRVFPAANDATQPAVATPTVELDAPSKAQADREAEPPEALAPITTAPPTVRVEAPVVQAPAAPTTVDSAGGLTAAELASVLEALGPDWVTEIPDNAEATGPTVGNLPHGEWKLHYSHKGQTDTGQYLLGARSGEWIVRDARGNELQKRTYVAGKIQGSYQFRDSAADQWMTLEYVDGEPATK</sequence>
<evidence type="ECO:0000313" key="3">
    <source>
        <dbReference type="Proteomes" id="UP000320390"/>
    </source>
</evidence>
<evidence type="ECO:0000313" key="2">
    <source>
        <dbReference type="EMBL" id="QDV05871.1"/>
    </source>
</evidence>
<reference evidence="2 3" key="1">
    <citation type="submission" date="2019-02" db="EMBL/GenBank/DDBJ databases">
        <title>Deep-cultivation of Planctomycetes and their phenomic and genomic characterization uncovers novel biology.</title>
        <authorList>
            <person name="Wiegand S."/>
            <person name="Jogler M."/>
            <person name="Boedeker C."/>
            <person name="Pinto D."/>
            <person name="Vollmers J."/>
            <person name="Rivas-Marin E."/>
            <person name="Kohn T."/>
            <person name="Peeters S.H."/>
            <person name="Heuer A."/>
            <person name="Rast P."/>
            <person name="Oberbeckmann S."/>
            <person name="Bunk B."/>
            <person name="Jeske O."/>
            <person name="Meyerdierks A."/>
            <person name="Storesund J.E."/>
            <person name="Kallscheuer N."/>
            <person name="Luecker S."/>
            <person name="Lage O.M."/>
            <person name="Pohl T."/>
            <person name="Merkel B.J."/>
            <person name="Hornburger P."/>
            <person name="Mueller R.-W."/>
            <person name="Bruemmer F."/>
            <person name="Labrenz M."/>
            <person name="Spormann A.M."/>
            <person name="Op den Camp H."/>
            <person name="Overmann J."/>
            <person name="Amann R."/>
            <person name="Jetten M.S.M."/>
            <person name="Mascher T."/>
            <person name="Medema M.H."/>
            <person name="Devos D.P."/>
            <person name="Kaster A.-K."/>
            <person name="Ovreas L."/>
            <person name="Rohde M."/>
            <person name="Galperin M.Y."/>
            <person name="Jogler C."/>
        </authorList>
    </citation>
    <scope>NUCLEOTIDE SEQUENCE [LARGE SCALE GENOMIC DNA]</scope>
    <source>
        <strain evidence="2 3">Poly30</strain>
    </source>
</reference>
<keyword evidence="3" id="KW-1185">Reference proteome</keyword>
<proteinExistence type="predicted"/>
<dbReference type="EMBL" id="CP036434">
    <property type="protein sequence ID" value="QDV05871.1"/>
    <property type="molecule type" value="Genomic_DNA"/>
</dbReference>
<protein>
    <submittedName>
        <fullName evidence="2">Uncharacterized protein</fullName>
    </submittedName>
</protein>
<gene>
    <name evidence="2" type="ORF">Poly30_13740</name>
</gene>
<evidence type="ECO:0000256" key="1">
    <source>
        <dbReference type="SAM" id="MobiDB-lite"/>
    </source>
</evidence>
<dbReference type="SUPFAM" id="SSF82185">
    <property type="entry name" value="Histone H3 K4-specific methyltransferase SET7/9 N-terminal domain"/>
    <property type="match status" value="1"/>
</dbReference>
<organism evidence="2 3">
    <name type="scientific">Saltatorellus ferox</name>
    <dbReference type="NCBI Taxonomy" id="2528018"/>
    <lineage>
        <taxon>Bacteria</taxon>
        <taxon>Pseudomonadati</taxon>
        <taxon>Planctomycetota</taxon>
        <taxon>Planctomycetia</taxon>
        <taxon>Planctomycetia incertae sedis</taxon>
        <taxon>Saltatorellus</taxon>
    </lineage>
</organism>
<dbReference type="Gene3D" id="2.20.110.10">
    <property type="entry name" value="Histone H3 K4-specific methyltransferase SET7/9 N-terminal domain"/>
    <property type="match status" value="1"/>
</dbReference>